<comment type="similarity">
    <text evidence="2 6">Belongs to the bacterial solute-binding protein 3 family.</text>
</comment>
<dbReference type="InterPro" id="IPR018313">
    <property type="entry name" value="SBP_3_CS"/>
</dbReference>
<dbReference type="GO" id="GO:0030288">
    <property type="term" value="C:outer membrane-bounded periplasmic space"/>
    <property type="evidence" value="ECO:0007669"/>
    <property type="project" value="InterPro"/>
</dbReference>
<name>Q65W33_MANSM</name>
<dbReference type="Gene3D" id="3.40.190.10">
    <property type="entry name" value="Periplasmic binding protein-like II"/>
    <property type="match status" value="2"/>
</dbReference>
<evidence type="ECO:0000256" key="6">
    <source>
        <dbReference type="RuleBase" id="RU003744"/>
    </source>
</evidence>
<dbReference type="NCBIfam" id="TIGR01096">
    <property type="entry name" value="3A0103s03R"/>
    <property type="match status" value="1"/>
</dbReference>
<keyword evidence="5" id="KW-0574">Periplasm</keyword>
<proteinExistence type="inferred from homology"/>
<feature type="signal peptide" evidence="7">
    <location>
        <begin position="1"/>
        <end position="44"/>
    </location>
</feature>
<evidence type="ECO:0000256" key="3">
    <source>
        <dbReference type="ARBA" id="ARBA00022448"/>
    </source>
</evidence>
<reference evidence="9 10" key="1">
    <citation type="journal article" date="2004" name="Nat. Biotechnol.">
        <title>The genome sequence of the capnophilic rumen bacterium Mannheimia succiniciproducens.</title>
        <authorList>
            <person name="Hong S.H."/>
            <person name="Kim J.S."/>
            <person name="Lee S.Y."/>
            <person name="In Y.H."/>
            <person name="Choi S.S."/>
            <person name="Rih J.-K."/>
            <person name="Kim C.H."/>
            <person name="Jeong H."/>
            <person name="Hur C.G."/>
            <person name="Kim J.J."/>
        </authorList>
    </citation>
    <scope>NUCLEOTIDE SEQUENCE [LARGE SCALE GENOMIC DNA]</scope>
    <source>
        <strain evidence="10">KCTC 0769BP / MBEL55E</strain>
    </source>
</reference>
<feature type="domain" description="Solute-binding protein family 3/N-terminal" evidence="8">
    <location>
        <begin position="46"/>
        <end position="265"/>
    </location>
</feature>
<dbReference type="HOGENOM" id="CLU_019602_18_0_6"/>
<dbReference type="PROSITE" id="PS01039">
    <property type="entry name" value="SBP_BACTERIAL_3"/>
    <property type="match status" value="1"/>
</dbReference>
<evidence type="ECO:0000256" key="2">
    <source>
        <dbReference type="ARBA" id="ARBA00010333"/>
    </source>
</evidence>
<accession>Q65W33</accession>
<evidence type="ECO:0000256" key="5">
    <source>
        <dbReference type="ARBA" id="ARBA00022764"/>
    </source>
</evidence>
<sequence>MQVVLKRRKQNNSDNIYLTINQGSYMKKLLLAAALAGTTFAAQARDITFAMEPSYPPFELTNAQGEIIGFDVDVAKAICKEIEANCNFKSQSFDALIPSLKAKRFDAAISAIDITETRAKQVLFSDAYYDSSASFIAVKGKADLNSAKNIGVQNGTTFQQYTVAEAKQYSPKAYTSLQDAILDLKNGRIDIIFGDTAVLADMLAKEPELTFVGDKVTNKKYFGNGLGIAVNKSDKALVENLNKGLAAIKANGEYQKIYDKWMTAK</sequence>
<dbReference type="Pfam" id="PF00497">
    <property type="entry name" value="SBP_bac_3"/>
    <property type="match status" value="1"/>
</dbReference>
<dbReference type="EMBL" id="AE016827">
    <property type="protein sequence ID" value="AAU36827.1"/>
    <property type="molecule type" value="Genomic_DNA"/>
</dbReference>
<dbReference type="KEGG" id="msu:MS0220"/>
<evidence type="ECO:0000313" key="9">
    <source>
        <dbReference type="EMBL" id="AAU36827.1"/>
    </source>
</evidence>
<protein>
    <submittedName>
        <fullName evidence="9">ArtI protein</fullName>
    </submittedName>
</protein>
<keyword evidence="4 7" id="KW-0732">Signal</keyword>
<evidence type="ECO:0000256" key="4">
    <source>
        <dbReference type="ARBA" id="ARBA00022729"/>
    </source>
</evidence>
<keyword evidence="3" id="KW-0813">Transport</keyword>
<organism evidence="9 10">
    <name type="scientific">Mannheimia succiniciproducens (strain KCTC 0769BP / MBEL55E)</name>
    <dbReference type="NCBI Taxonomy" id="221988"/>
    <lineage>
        <taxon>Bacteria</taxon>
        <taxon>Pseudomonadati</taxon>
        <taxon>Pseudomonadota</taxon>
        <taxon>Gammaproteobacteria</taxon>
        <taxon>Pasteurellales</taxon>
        <taxon>Pasteurellaceae</taxon>
        <taxon>Basfia</taxon>
    </lineage>
</organism>
<dbReference type="SUPFAM" id="SSF53850">
    <property type="entry name" value="Periplasmic binding protein-like II"/>
    <property type="match status" value="1"/>
</dbReference>
<dbReference type="STRING" id="221988.MS0220"/>
<evidence type="ECO:0000259" key="8">
    <source>
        <dbReference type="SMART" id="SM00062"/>
    </source>
</evidence>
<dbReference type="InterPro" id="IPR005768">
    <property type="entry name" value="Lys_Arg_Orn-bd"/>
</dbReference>
<keyword evidence="10" id="KW-1185">Reference proteome</keyword>
<evidence type="ECO:0000313" key="10">
    <source>
        <dbReference type="Proteomes" id="UP000000607"/>
    </source>
</evidence>
<comment type="subcellular location">
    <subcellularLocation>
        <location evidence="1">Periplasm</location>
    </subcellularLocation>
</comment>
<dbReference type="PANTHER" id="PTHR35936:SF20">
    <property type="entry name" value="ABC TRANSPORTER ARGININE-BINDING PROTEIN 2-RELATED"/>
    <property type="match status" value="1"/>
</dbReference>
<dbReference type="SMART" id="SM00062">
    <property type="entry name" value="PBPb"/>
    <property type="match status" value="1"/>
</dbReference>
<gene>
    <name evidence="9" type="primary">artI</name>
    <name evidence="9" type="ordered locus">MS0220</name>
</gene>
<dbReference type="InterPro" id="IPR001638">
    <property type="entry name" value="Solute-binding_3/MltF_N"/>
</dbReference>
<evidence type="ECO:0000256" key="7">
    <source>
        <dbReference type="SAM" id="SignalP"/>
    </source>
</evidence>
<feature type="chain" id="PRO_5004269129" evidence="7">
    <location>
        <begin position="45"/>
        <end position="265"/>
    </location>
</feature>
<dbReference type="AlphaFoldDB" id="Q65W33"/>
<dbReference type="eggNOG" id="COG0834">
    <property type="taxonomic scope" value="Bacteria"/>
</dbReference>
<dbReference type="PANTHER" id="PTHR35936">
    <property type="entry name" value="MEMBRANE-BOUND LYTIC MUREIN TRANSGLYCOSYLASE F"/>
    <property type="match status" value="1"/>
</dbReference>
<dbReference type="Proteomes" id="UP000000607">
    <property type="component" value="Chromosome"/>
</dbReference>
<evidence type="ECO:0000256" key="1">
    <source>
        <dbReference type="ARBA" id="ARBA00004418"/>
    </source>
</evidence>